<dbReference type="EMBL" id="JAAVJS010000012">
    <property type="protein sequence ID" value="NJX15850.1"/>
    <property type="molecule type" value="Genomic_DNA"/>
</dbReference>
<dbReference type="Gene3D" id="3.55.50.30">
    <property type="match status" value="1"/>
</dbReference>
<evidence type="ECO:0000313" key="4">
    <source>
        <dbReference type="EMBL" id="NJX15850.1"/>
    </source>
</evidence>
<evidence type="ECO:0000313" key="5">
    <source>
        <dbReference type="Proteomes" id="UP000760545"/>
    </source>
</evidence>
<dbReference type="RefSeq" id="WP_167918090.1">
    <property type="nucleotide sequence ID" value="NZ_JAAVJS010000012.1"/>
</dbReference>
<evidence type="ECO:0000256" key="1">
    <source>
        <dbReference type="SAM" id="Phobius"/>
    </source>
</evidence>
<feature type="transmembrane region" description="Helical" evidence="1">
    <location>
        <begin position="84"/>
        <end position="101"/>
    </location>
</feature>
<dbReference type="Pfam" id="PF16344">
    <property type="entry name" value="FecR_C"/>
    <property type="match status" value="1"/>
</dbReference>
<dbReference type="PANTHER" id="PTHR30273:SF2">
    <property type="entry name" value="PROTEIN FECR"/>
    <property type="match status" value="1"/>
</dbReference>
<accession>A0ABX1DBW6</accession>
<dbReference type="InterPro" id="IPR006860">
    <property type="entry name" value="FecR"/>
</dbReference>
<dbReference type="InterPro" id="IPR012373">
    <property type="entry name" value="Ferrdict_sens_TM"/>
</dbReference>
<protein>
    <submittedName>
        <fullName evidence="4">FecR family protein</fullName>
    </submittedName>
</protein>
<keyword evidence="1" id="KW-0812">Transmembrane</keyword>
<dbReference type="PIRSF" id="PIRSF018266">
    <property type="entry name" value="FecR"/>
    <property type="match status" value="1"/>
</dbReference>
<dbReference type="Gene3D" id="2.60.120.1440">
    <property type="match status" value="1"/>
</dbReference>
<keyword evidence="5" id="KW-1185">Reference proteome</keyword>
<gene>
    <name evidence="4" type="ORF">HC176_10150</name>
</gene>
<dbReference type="InterPro" id="IPR032508">
    <property type="entry name" value="FecR_C"/>
</dbReference>
<keyword evidence="1" id="KW-0472">Membrane</keyword>
<evidence type="ECO:0000259" key="2">
    <source>
        <dbReference type="Pfam" id="PF04773"/>
    </source>
</evidence>
<name>A0ABX1DBW6_9FLAO</name>
<keyword evidence="1" id="KW-1133">Transmembrane helix</keyword>
<proteinExistence type="predicted"/>
<dbReference type="PANTHER" id="PTHR30273">
    <property type="entry name" value="PERIPLASMIC SIGNAL SENSOR AND SIGMA FACTOR ACTIVATOR FECR-RELATED"/>
    <property type="match status" value="1"/>
</dbReference>
<reference evidence="4 5" key="1">
    <citation type="submission" date="2020-03" db="EMBL/GenBank/DDBJ databases">
        <title>Tamlana sp. nov, isolated from XXX.</title>
        <authorList>
            <person name="Cao W.R."/>
        </authorList>
    </citation>
    <scope>NUCLEOTIDE SEQUENCE [LARGE SCALE GENOMIC DNA]</scope>
    <source>
        <strain evidence="4 5">HST1-43</strain>
    </source>
</reference>
<sequence length="322" mass="37031">MNDEVFYEIAIKNLTNESSEEERAQLKRYLLLPEYQAKYDELADVLKNHPDEVFQEFNLNRGLKKLRYKIKQAESDNFFSNRKIMAIAASLVVLLGLGMLFNNDSFVPKPINYVSVASMAGQRTEIFLPDSSIVYLNSGATIRYPEKFVNNHRDVELRGEAFFKVKRNVDKPFTVISGNFKTTVLGTSFSVSNNDENDFQVAVKTGKVKVENNITKKQFILIKNTQVAFNAEDGELEKSTVNAEYVTDWHKNLLRFDAITAKVAFSKIEKWYNVKIHCEADSILNRKIRAAYSDEPLEKVFKSLEFMIGLKYEIENDTILIK</sequence>
<comment type="caution">
    <text evidence="4">The sequence shown here is derived from an EMBL/GenBank/DDBJ whole genome shotgun (WGS) entry which is preliminary data.</text>
</comment>
<dbReference type="Pfam" id="PF04773">
    <property type="entry name" value="FecR"/>
    <property type="match status" value="1"/>
</dbReference>
<feature type="domain" description="Protein FecR C-terminal" evidence="3">
    <location>
        <begin position="254"/>
        <end position="321"/>
    </location>
</feature>
<feature type="domain" description="FecR protein" evidence="2">
    <location>
        <begin position="118"/>
        <end position="209"/>
    </location>
</feature>
<dbReference type="Proteomes" id="UP000760545">
    <property type="component" value="Unassembled WGS sequence"/>
</dbReference>
<evidence type="ECO:0000259" key="3">
    <source>
        <dbReference type="Pfam" id="PF16344"/>
    </source>
</evidence>
<organism evidence="4 5">
    <name type="scientific">Tamlana crocina</name>
    <dbReference type="NCBI Taxonomy" id="393006"/>
    <lineage>
        <taxon>Bacteria</taxon>
        <taxon>Pseudomonadati</taxon>
        <taxon>Bacteroidota</taxon>
        <taxon>Flavobacteriia</taxon>
        <taxon>Flavobacteriales</taxon>
        <taxon>Flavobacteriaceae</taxon>
        <taxon>Tamlana</taxon>
    </lineage>
</organism>